<evidence type="ECO:0000313" key="1">
    <source>
        <dbReference type="EMBL" id="KAK7691090.1"/>
    </source>
</evidence>
<sequence length="659" mass="73752">MDRVTHVCHQWRDVALRTQRLWRIVYLGLPDRVGEFLLRSGQELLDILPWNSADVTTPHWKRNNNILRRLREGPCLASLQLILTQSQRIKRFSLQLPNNIICTAFQTIDINALASLQSMRLLNDDYHVLPDILNHSKFPALTEIDIFGYQITTHPSFLLANNLGILRIYPTATPRGCTSNVCPLCSILEVLTHTNKLKILEFVDGHCTREAISTDDPHCSQFLSVELPCLEKLKIHSAPTCVDTFLANCVFPSSVAIDLLTTCMHDSSCNHGEARAGHGEADVIRSIFSKLVDGIGKEPPMSGFGLHFNQVGGRQGTLNVTIVTYHFDPLSIPSFTTDYLPSPRIHFHFDWKYPSNSKLSASMESLFQGLALDNTIHFRLSSPPLVYIGTSVAQELGIIFSRLISRCSPSGLQALEFYGSSVAVFPHILTSWTRTHFSLSGTAHPTMCVHNNNPSLFCFIHSLIIGTQEGRLMRWRGQARSLDADMGYVLDAIESQAGLYIGSCGKFSALVLQRCGLDLKATVELVEAIASVVRQQGRFTRNPPVVPHEIQHHLPYNLLNWWPPCPPSKDEQLPDDDLDRPPLAAQLHGNGNNLHNNIAPVVPQLALREPIWVDHARDGRIIFDFRGSSGIQVEQHVSPTVGRWGPTVTRNIIHHLVWN</sequence>
<dbReference type="AlphaFoldDB" id="A0AAW0GPD3"/>
<proteinExistence type="predicted"/>
<dbReference type="EMBL" id="JASBNA010000006">
    <property type="protein sequence ID" value="KAK7691090.1"/>
    <property type="molecule type" value="Genomic_DNA"/>
</dbReference>
<accession>A0AAW0GPD3</accession>
<comment type="caution">
    <text evidence="1">The sequence shown here is derived from an EMBL/GenBank/DDBJ whole genome shotgun (WGS) entry which is preliminary data.</text>
</comment>
<organism evidence="1 2">
    <name type="scientific">Cerrena zonata</name>
    <dbReference type="NCBI Taxonomy" id="2478898"/>
    <lineage>
        <taxon>Eukaryota</taxon>
        <taxon>Fungi</taxon>
        <taxon>Dikarya</taxon>
        <taxon>Basidiomycota</taxon>
        <taxon>Agaricomycotina</taxon>
        <taxon>Agaricomycetes</taxon>
        <taxon>Polyporales</taxon>
        <taxon>Cerrenaceae</taxon>
        <taxon>Cerrena</taxon>
    </lineage>
</organism>
<name>A0AAW0GPD3_9APHY</name>
<protein>
    <recommendedName>
        <fullName evidence="3">F-box domain-containing protein</fullName>
    </recommendedName>
</protein>
<dbReference type="Proteomes" id="UP001385951">
    <property type="component" value="Unassembled WGS sequence"/>
</dbReference>
<evidence type="ECO:0000313" key="2">
    <source>
        <dbReference type="Proteomes" id="UP001385951"/>
    </source>
</evidence>
<evidence type="ECO:0008006" key="3">
    <source>
        <dbReference type="Google" id="ProtNLM"/>
    </source>
</evidence>
<keyword evidence="2" id="KW-1185">Reference proteome</keyword>
<reference evidence="1 2" key="1">
    <citation type="submission" date="2022-09" db="EMBL/GenBank/DDBJ databases">
        <authorList>
            <person name="Palmer J.M."/>
        </authorList>
    </citation>
    <scope>NUCLEOTIDE SEQUENCE [LARGE SCALE GENOMIC DNA]</scope>
    <source>
        <strain evidence="1 2">DSM 7382</strain>
    </source>
</reference>
<gene>
    <name evidence="1" type="ORF">QCA50_006193</name>
</gene>